<evidence type="ECO:0000256" key="3">
    <source>
        <dbReference type="ARBA" id="ARBA00022989"/>
    </source>
</evidence>
<proteinExistence type="predicted"/>
<dbReference type="InterPro" id="IPR036513">
    <property type="entry name" value="STAS_dom_sf"/>
</dbReference>
<dbReference type="InterPro" id="IPR001902">
    <property type="entry name" value="SLC26A/SulP_fam"/>
</dbReference>
<dbReference type="Pfam" id="PF00916">
    <property type="entry name" value="Sulfate_transp"/>
    <property type="match status" value="1"/>
</dbReference>
<dbReference type="GO" id="GO:0016020">
    <property type="term" value="C:membrane"/>
    <property type="evidence" value="ECO:0007669"/>
    <property type="project" value="UniProtKB-SubCell"/>
</dbReference>
<keyword evidence="2 5" id="KW-0812">Transmembrane</keyword>
<feature type="transmembrane region" description="Helical" evidence="5">
    <location>
        <begin position="253"/>
        <end position="275"/>
    </location>
</feature>
<dbReference type="RefSeq" id="WP_353707108.1">
    <property type="nucleotide sequence ID" value="NZ_CP159290.1"/>
</dbReference>
<evidence type="ECO:0000256" key="1">
    <source>
        <dbReference type="ARBA" id="ARBA00004141"/>
    </source>
</evidence>
<feature type="transmembrane region" description="Helical" evidence="5">
    <location>
        <begin position="189"/>
        <end position="207"/>
    </location>
</feature>
<dbReference type="SUPFAM" id="SSF52091">
    <property type="entry name" value="SpoIIaa-like"/>
    <property type="match status" value="1"/>
</dbReference>
<dbReference type="AlphaFoldDB" id="A0AAU8FVL1"/>
<feature type="transmembrane region" description="Helical" evidence="5">
    <location>
        <begin position="85"/>
        <end position="104"/>
    </location>
</feature>
<evidence type="ECO:0000259" key="6">
    <source>
        <dbReference type="PROSITE" id="PS50801"/>
    </source>
</evidence>
<keyword evidence="4 5" id="KW-0472">Membrane</keyword>
<dbReference type="PROSITE" id="PS50801">
    <property type="entry name" value="STAS"/>
    <property type="match status" value="1"/>
</dbReference>
<organism evidence="7">
    <name type="scientific">Cellulosimicrobium sp. ES-005</name>
    <dbReference type="NCBI Taxonomy" id="3163031"/>
    <lineage>
        <taxon>Bacteria</taxon>
        <taxon>Bacillati</taxon>
        <taxon>Actinomycetota</taxon>
        <taxon>Actinomycetes</taxon>
        <taxon>Micrococcales</taxon>
        <taxon>Promicromonosporaceae</taxon>
        <taxon>Cellulosimicrobium</taxon>
    </lineage>
</organism>
<evidence type="ECO:0000256" key="5">
    <source>
        <dbReference type="SAM" id="Phobius"/>
    </source>
</evidence>
<gene>
    <name evidence="7" type="ORF">ABRQ22_13585</name>
</gene>
<reference evidence="7" key="1">
    <citation type="submission" date="2024-06" db="EMBL/GenBank/DDBJ databases">
        <title>Complete genome sequence of the cellulolytic actinobacterium, Cellulosimicrobium ES-005.</title>
        <authorList>
            <person name="Matthews C.T."/>
            <person name="Underwood K.D."/>
            <person name="Ghanchi K.M."/>
            <person name="Fields S.D."/>
            <person name="Gardner S.G."/>
        </authorList>
    </citation>
    <scope>NUCLEOTIDE SEQUENCE</scope>
    <source>
        <strain evidence="7">ES-005</strain>
    </source>
</reference>
<evidence type="ECO:0000313" key="7">
    <source>
        <dbReference type="EMBL" id="XCH28632.1"/>
    </source>
</evidence>
<dbReference type="GO" id="GO:0055085">
    <property type="term" value="P:transmembrane transport"/>
    <property type="evidence" value="ECO:0007669"/>
    <property type="project" value="InterPro"/>
</dbReference>
<feature type="transmembrane region" description="Helical" evidence="5">
    <location>
        <begin position="335"/>
        <end position="355"/>
    </location>
</feature>
<feature type="transmembrane region" description="Helical" evidence="5">
    <location>
        <begin position="33"/>
        <end position="54"/>
    </location>
</feature>
<dbReference type="InterPro" id="IPR002645">
    <property type="entry name" value="STAS_dom"/>
</dbReference>
<name>A0AAU8FVL1_9MICO</name>
<dbReference type="EMBL" id="CP159290">
    <property type="protein sequence ID" value="XCH28632.1"/>
    <property type="molecule type" value="Genomic_DNA"/>
</dbReference>
<feature type="transmembrane region" description="Helical" evidence="5">
    <location>
        <begin position="214"/>
        <end position="233"/>
    </location>
</feature>
<feature type="transmembrane region" description="Helical" evidence="5">
    <location>
        <begin position="393"/>
        <end position="422"/>
    </location>
</feature>
<dbReference type="InterPro" id="IPR011547">
    <property type="entry name" value="SLC26A/SulP_dom"/>
</dbReference>
<feature type="domain" description="STAS" evidence="6">
    <location>
        <begin position="453"/>
        <end position="561"/>
    </location>
</feature>
<dbReference type="PANTHER" id="PTHR11814">
    <property type="entry name" value="SULFATE TRANSPORTER"/>
    <property type="match status" value="1"/>
</dbReference>
<evidence type="ECO:0000256" key="2">
    <source>
        <dbReference type="ARBA" id="ARBA00022692"/>
    </source>
</evidence>
<keyword evidence="3 5" id="KW-1133">Transmembrane helix</keyword>
<evidence type="ECO:0000256" key="4">
    <source>
        <dbReference type="ARBA" id="ARBA00023136"/>
    </source>
</evidence>
<feature type="transmembrane region" description="Helical" evidence="5">
    <location>
        <begin position="142"/>
        <end position="160"/>
    </location>
</feature>
<dbReference type="Gene3D" id="3.30.750.24">
    <property type="entry name" value="STAS domain"/>
    <property type="match status" value="1"/>
</dbReference>
<feature type="transmembrane region" description="Helical" evidence="5">
    <location>
        <begin position="60"/>
        <end position="78"/>
    </location>
</feature>
<comment type="subcellular location">
    <subcellularLocation>
        <location evidence="1">Membrane</location>
        <topology evidence="1">Multi-pass membrane protein</topology>
    </subcellularLocation>
</comment>
<accession>A0AAU8FVL1</accession>
<feature type="transmembrane region" description="Helical" evidence="5">
    <location>
        <begin position="110"/>
        <end position="130"/>
    </location>
</feature>
<feature type="transmembrane region" description="Helical" evidence="5">
    <location>
        <begin position="361"/>
        <end position="381"/>
    </location>
</feature>
<sequence>MSDGAPARDRASQGPTLLPTLRGYRRAWARRDAVAGLSAGAVVVPQAMAYATIAGLPVEFGLYTCMVPTVVYALLGGSRALSMSTTSTIATLSASTLLAAGVAAGSDDPARAVCTLALLVGALLVLARVLRLGSLVENISRAVLVGIKAGVGATVAVGQLPKLLGVPADPDATGFFGVLTSALSQVGDANLPTVLLALGSIAVLVVLGRVAPRVPAPLVVVAAGILLVAVAGIDRSGVAVIDPVPSGLPLPVLPDLSLVGAMLPGAAAIAVMAFLETVSVGRGVRRPDEPQIDPDTELLANGLAAVAGAFFRAMPPAGGFSQTAVSLRAGARTQASGLVTAALAVLVALFLAPVLDDLPQATLGAMVVVATVSLIQVGEFVELWRINRVELACAVVTAAIGLVAGLLPAVGVGVVMTLVLVLREADQPRAVELARSPDGGWTYADRAGAVRAPGALVLHLEGGLYTANTRATVEAVLARARSEDPTPRVVALEMESQRLVTSTVLDGLADLDRQLAGMGAALYLVRVPAAAREGAGASGWFRGLVDDGRVVPSVDAALTHAGVPVP</sequence>
<protein>
    <submittedName>
        <fullName evidence="7">SulP family inorganic anion transporter</fullName>
    </submittedName>
</protein>